<dbReference type="Proteomes" id="UP000190852">
    <property type="component" value="Unassembled WGS sequence"/>
</dbReference>
<proteinExistence type="predicted"/>
<dbReference type="Gene3D" id="3.20.20.120">
    <property type="entry name" value="Enolase-like C-terminal domain"/>
    <property type="match status" value="1"/>
</dbReference>
<dbReference type="InterPro" id="IPR029017">
    <property type="entry name" value="Enolase-like_N"/>
</dbReference>
<organism evidence="2 3">
    <name type="scientific">Parabacteroides chartae</name>
    <dbReference type="NCBI Taxonomy" id="1037355"/>
    <lineage>
        <taxon>Bacteria</taxon>
        <taxon>Pseudomonadati</taxon>
        <taxon>Bacteroidota</taxon>
        <taxon>Bacteroidia</taxon>
        <taxon>Bacteroidales</taxon>
        <taxon>Tannerellaceae</taxon>
        <taxon>Parabacteroides</taxon>
    </lineage>
</organism>
<protein>
    <submittedName>
        <fullName evidence="2">L-alanine-DL-glutamate epimerase</fullName>
    </submittedName>
</protein>
<dbReference type="EMBL" id="FUYQ01000006">
    <property type="protein sequence ID" value="SKB43700.1"/>
    <property type="molecule type" value="Genomic_DNA"/>
</dbReference>
<dbReference type="AlphaFoldDB" id="A0A1T5B9R1"/>
<keyword evidence="3" id="KW-1185">Reference proteome</keyword>
<dbReference type="GO" id="GO:0016854">
    <property type="term" value="F:racemase and epimerase activity"/>
    <property type="evidence" value="ECO:0007669"/>
    <property type="project" value="UniProtKB-ARBA"/>
</dbReference>
<dbReference type="InterPro" id="IPR036849">
    <property type="entry name" value="Enolase-like_C_sf"/>
</dbReference>
<name>A0A1T5B9R1_9BACT</name>
<sequence>MSKMKTRREFLKNSLFAVGAACACKPEIHFAATTWLPSLKDIHIVNVDADFEREPLIRPFGFKGGALSELWQVASYLESDSGQHGIGLSTQSVLWSDAKIFSSHSESGGNSLMYTLTEKAIQLLRGRSFRTPIDLLDAIYPEVLAYGQTITSNPDLRKTFVLNALVGIDNAAWLLYARENGFTTFDEMIPPIYKDTFSSRHDKIASIPLIPYNIPLQEVEATADQGHFFMKIKIGQAGSQAEMLEKDKMHIREIHQTIGHKRNPYTKEGRVVYYLDANGRYEQKDTFLKLLDYTKKIGAYDRIAIIEEPFPEEMECDVTDIPVRLVADETAHTDQDTLKRIQMGYRAIALKPIAKTLSMTMKIAKLAQEHQVPCFCADLTVNPILVEWNKNVAARLQPFPGLGNLSLLESNGSLNYLQWDKMMDYHPQKSKKWVNPINGLYHVDDDFYKTSGGIFDSIPHYETLFAGKKKIMSK</sequence>
<evidence type="ECO:0000259" key="1">
    <source>
        <dbReference type="Pfam" id="PF13378"/>
    </source>
</evidence>
<dbReference type="SUPFAM" id="SSF54826">
    <property type="entry name" value="Enolase N-terminal domain-like"/>
    <property type="match status" value="1"/>
</dbReference>
<evidence type="ECO:0000313" key="3">
    <source>
        <dbReference type="Proteomes" id="UP000190852"/>
    </source>
</evidence>
<reference evidence="3" key="1">
    <citation type="submission" date="2017-02" db="EMBL/GenBank/DDBJ databases">
        <authorList>
            <person name="Varghese N."/>
            <person name="Submissions S."/>
        </authorList>
    </citation>
    <scope>NUCLEOTIDE SEQUENCE [LARGE SCALE GENOMIC DNA]</scope>
    <source>
        <strain evidence="3">DSM 24967</strain>
    </source>
</reference>
<gene>
    <name evidence="2" type="ORF">SAMN05660349_01168</name>
</gene>
<dbReference type="PROSITE" id="PS51257">
    <property type="entry name" value="PROKAR_LIPOPROTEIN"/>
    <property type="match status" value="1"/>
</dbReference>
<dbReference type="SUPFAM" id="SSF51604">
    <property type="entry name" value="Enolase C-terminal domain-like"/>
    <property type="match status" value="1"/>
</dbReference>
<evidence type="ECO:0000313" key="2">
    <source>
        <dbReference type="EMBL" id="SKB43700.1"/>
    </source>
</evidence>
<dbReference type="InterPro" id="IPR029065">
    <property type="entry name" value="Enolase_C-like"/>
</dbReference>
<dbReference type="Pfam" id="PF13378">
    <property type="entry name" value="MR_MLE_C"/>
    <property type="match status" value="1"/>
</dbReference>
<accession>A0A1T5B9R1</accession>
<feature type="domain" description="Enolase C-terminal" evidence="1">
    <location>
        <begin position="218"/>
        <end position="416"/>
    </location>
</feature>
<dbReference type="Gene3D" id="3.30.390.10">
    <property type="entry name" value="Enolase-like, N-terminal domain"/>
    <property type="match status" value="1"/>
</dbReference>